<proteinExistence type="predicted"/>
<comment type="caution">
    <text evidence="1">The sequence shown here is derived from an EMBL/GenBank/DDBJ whole genome shotgun (WGS) entry which is preliminary data.</text>
</comment>
<organism evidence="1 2">
    <name type="scientific">Caerostris extrusa</name>
    <name type="common">Bark spider</name>
    <name type="synonym">Caerostris bankana</name>
    <dbReference type="NCBI Taxonomy" id="172846"/>
    <lineage>
        <taxon>Eukaryota</taxon>
        <taxon>Metazoa</taxon>
        <taxon>Ecdysozoa</taxon>
        <taxon>Arthropoda</taxon>
        <taxon>Chelicerata</taxon>
        <taxon>Arachnida</taxon>
        <taxon>Araneae</taxon>
        <taxon>Araneomorphae</taxon>
        <taxon>Entelegynae</taxon>
        <taxon>Araneoidea</taxon>
        <taxon>Araneidae</taxon>
        <taxon>Caerostris</taxon>
    </lineage>
</organism>
<keyword evidence="2" id="KW-1185">Reference proteome</keyword>
<name>A0AAV4TRQ1_CAEEX</name>
<accession>A0AAV4TRQ1</accession>
<reference evidence="1 2" key="1">
    <citation type="submission" date="2021-06" db="EMBL/GenBank/DDBJ databases">
        <title>Caerostris extrusa draft genome.</title>
        <authorList>
            <person name="Kono N."/>
            <person name="Arakawa K."/>
        </authorList>
    </citation>
    <scope>NUCLEOTIDE SEQUENCE [LARGE SCALE GENOMIC DNA]</scope>
</reference>
<dbReference type="Proteomes" id="UP001054945">
    <property type="component" value="Unassembled WGS sequence"/>
</dbReference>
<evidence type="ECO:0000313" key="2">
    <source>
        <dbReference type="Proteomes" id="UP001054945"/>
    </source>
</evidence>
<dbReference type="EMBL" id="BPLR01011718">
    <property type="protein sequence ID" value="GIY48494.1"/>
    <property type="molecule type" value="Genomic_DNA"/>
</dbReference>
<dbReference type="AlphaFoldDB" id="A0AAV4TRQ1"/>
<gene>
    <name evidence="1" type="ORF">CEXT_162361</name>
</gene>
<evidence type="ECO:0000313" key="1">
    <source>
        <dbReference type="EMBL" id="GIY48494.1"/>
    </source>
</evidence>
<sequence length="80" mass="9013">MTSTPSHPETIKAYLDEEFTNKLRFKNHVKPSKGRPRILTDAYHKLQFGLILNSWLAVEPFFLINGLIAGLYSSAGFTSS</sequence>
<protein>
    <submittedName>
        <fullName evidence="1">Uncharacterized protein</fullName>
    </submittedName>
</protein>